<evidence type="ECO:0000256" key="3">
    <source>
        <dbReference type="ARBA" id="ARBA00012737"/>
    </source>
</evidence>
<dbReference type="GO" id="GO:0005524">
    <property type="term" value="F:ATP binding"/>
    <property type="evidence" value="ECO:0007669"/>
    <property type="project" value="UniProtKB-KW"/>
</dbReference>
<evidence type="ECO:0000256" key="2">
    <source>
        <dbReference type="ARBA" id="ARBA00005752"/>
    </source>
</evidence>
<feature type="active site" description="For GATase activity" evidence="9">
    <location>
        <position position="8"/>
    </location>
</feature>
<evidence type="ECO:0000256" key="1">
    <source>
        <dbReference type="ARBA" id="ARBA00005187"/>
    </source>
</evidence>
<dbReference type="InterPro" id="IPR017932">
    <property type="entry name" value="GATase_2_dom"/>
</dbReference>
<evidence type="ECO:0000256" key="7">
    <source>
        <dbReference type="ARBA" id="ARBA00022962"/>
    </source>
</evidence>
<dbReference type="NCBIfam" id="TIGR01536">
    <property type="entry name" value="asn_synth_AEB"/>
    <property type="match status" value="1"/>
</dbReference>
<evidence type="ECO:0000256" key="4">
    <source>
        <dbReference type="ARBA" id="ARBA00022741"/>
    </source>
</evidence>
<protein>
    <recommendedName>
        <fullName evidence="3">asparagine synthase (glutamine-hydrolyzing)</fullName>
        <ecNumber evidence="3">6.3.5.4</ecNumber>
    </recommendedName>
</protein>
<comment type="catalytic activity">
    <reaction evidence="8">
        <text>L-aspartate + L-glutamine + ATP + H2O = L-asparagine + L-glutamate + AMP + diphosphate + H(+)</text>
        <dbReference type="Rhea" id="RHEA:12228"/>
        <dbReference type="ChEBI" id="CHEBI:15377"/>
        <dbReference type="ChEBI" id="CHEBI:15378"/>
        <dbReference type="ChEBI" id="CHEBI:29985"/>
        <dbReference type="ChEBI" id="CHEBI:29991"/>
        <dbReference type="ChEBI" id="CHEBI:30616"/>
        <dbReference type="ChEBI" id="CHEBI:33019"/>
        <dbReference type="ChEBI" id="CHEBI:58048"/>
        <dbReference type="ChEBI" id="CHEBI:58359"/>
        <dbReference type="ChEBI" id="CHEBI:456215"/>
        <dbReference type="EC" id="6.3.5.4"/>
    </reaction>
</comment>
<dbReference type="InterPro" id="IPR029055">
    <property type="entry name" value="Ntn_hydrolases_N"/>
</dbReference>
<reference evidence="12" key="2">
    <citation type="journal article" date="2021" name="PeerJ">
        <title>Extensive microbial diversity within the chicken gut microbiome revealed by metagenomics and culture.</title>
        <authorList>
            <person name="Gilroy R."/>
            <person name="Ravi A."/>
            <person name="Getino M."/>
            <person name="Pursley I."/>
            <person name="Horton D.L."/>
            <person name="Alikhan N.F."/>
            <person name="Baker D."/>
            <person name="Gharbi K."/>
            <person name="Hall N."/>
            <person name="Watson M."/>
            <person name="Adriaenssens E.M."/>
            <person name="Foster-Nyarko E."/>
            <person name="Jarju S."/>
            <person name="Secka A."/>
            <person name="Antonio M."/>
            <person name="Oren A."/>
            <person name="Chaudhuri R.R."/>
            <person name="La Ragione R."/>
            <person name="Hildebrand F."/>
            <person name="Pallen M.J."/>
        </authorList>
    </citation>
    <scope>NUCLEOTIDE SEQUENCE</scope>
    <source>
        <strain evidence="12">ChiBcec16-1751</strain>
    </source>
</reference>
<dbReference type="Gene3D" id="3.60.20.10">
    <property type="entry name" value="Glutamine Phosphoribosylpyrophosphate, subunit 1, domain 1"/>
    <property type="match status" value="1"/>
</dbReference>
<evidence type="ECO:0000313" key="12">
    <source>
        <dbReference type="EMBL" id="HIS65906.1"/>
    </source>
</evidence>
<sequence>MRKDVPMCGISGYLDLDHGVDTVILRQMTDVIRHRGPDDEGYALVDRNGIHSYGGTDTMPDMQLPNLEPGTGTGAFLGFGHRRLSILDLSAGGHQPMCLPERDIVLTYNGELYNYLELKEQLESMGYTFRTNSDTEVLLYAYCAWGEDCLTHFNGMWGFALWDGRESKLFCARDRLGAKPFHYYHQGNYFVFGSELKQLCGGAVRQRKFHLPYLAANLLYHISDYNDETLIEGIRTLRPAHKLVLRLNGARTKIESCQVMPYWTLRVVYDYNKSEQAWCREVAEEFSRSCRWRMRSDAPVGALLSGGLDSSCMVTELCSQLSDPLQLRTFTTSYPGERMCDEWEYANTINQWCGCTGTQVIPQPSHLEERFEELIWHIEGIGGLALLGVKFLLDEIARQGYKVLLNGQCGDELMLGYERYYAYYFMALLKRGEGKNFLSELSLSSKHSKWSVPQLIQFFCYFNNPVVRDNRQLLRARQFVSSDLLEQRNRRELRKLLYPHTLEELQYNELTATQLPHIVRFDDRLYMSASMESRIPFMDYQLAELICSIPPQYKMKNGYTKYLLRKVFDGRMPEAVTWRTNKMGFEAPTRSWAREFSREYLMDHISNAKTTAYFKTNTLVSMASTNQTDPSIYEFLAMEVFARKFGVT</sequence>
<dbReference type="InterPro" id="IPR001962">
    <property type="entry name" value="Asn_synthase"/>
</dbReference>
<dbReference type="CDD" id="cd01991">
    <property type="entry name" value="Asn_synthase_B_C"/>
    <property type="match status" value="1"/>
</dbReference>
<dbReference type="Pfam" id="PF00733">
    <property type="entry name" value="Asn_synthase"/>
    <property type="match status" value="1"/>
</dbReference>
<comment type="similarity">
    <text evidence="2">Belongs to the asparagine synthetase family.</text>
</comment>
<evidence type="ECO:0000256" key="5">
    <source>
        <dbReference type="ARBA" id="ARBA00022840"/>
    </source>
</evidence>
<dbReference type="Pfam" id="PF13537">
    <property type="entry name" value="GATase_7"/>
    <property type="match status" value="1"/>
</dbReference>
<dbReference type="EMBL" id="DVJJ01000174">
    <property type="protein sequence ID" value="HIS65906.1"/>
    <property type="molecule type" value="Genomic_DNA"/>
</dbReference>
<feature type="binding site" evidence="10">
    <location>
        <position position="303"/>
    </location>
    <ligand>
        <name>ATP</name>
        <dbReference type="ChEBI" id="CHEBI:30616"/>
    </ligand>
</feature>
<evidence type="ECO:0000256" key="6">
    <source>
        <dbReference type="ARBA" id="ARBA00022888"/>
    </source>
</evidence>
<dbReference type="EC" id="6.3.5.4" evidence="3"/>
<dbReference type="CDD" id="cd00712">
    <property type="entry name" value="AsnB"/>
    <property type="match status" value="1"/>
</dbReference>
<keyword evidence="6 9" id="KW-0061">Asparagine biosynthesis</keyword>
<feature type="domain" description="Glutamine amidotransferase type-2" evidence="11">
    <location>
        <begin position="8"/>
        <end position="248"/>
    </location>
</feature>
<dbReference type="SUPFAM" id="SSF56235">
    <property type="entry name" value="N-terminal nucleophile aminohydrolases (Ntn hydrolases)"/>
    <property type="match status" value="1"/>
</dbReference>
<organism evidence="12 13">
    <name type="scientific">Candidatus Avoscillospira avistercoris</name>
    <dbReference type="NCBI Taxonomy" id="2840707"/>
    <lineage>
        <taxon>Bacteria</taxon>
        <taxon>Bacillati</taxon>
        <taxon>Bacillota</taxon>
        <taxon>Clostridia</taxon>
        <taxon>Eubacteriales</taxon>
        <taxon>Oscillospiraceae</taxon>
        <taxon>Oscillospiraceae incertae sedis</taxon>
        <taxon>Candidatus Avoscillospira</taxon>
    </lineage>
</organism>
<dbReference type="InterPro" id="IPR006426">
    <property type="entry name" value="Asn_synth_AEB"/>
</dbReference>
<evidence type="ECO:0000256" key="9">
    <source>
        <dbReference type="PIRSR" id="PIRSR001589-1"/>
    </source>
</evidence>
<dbReference type="PIRSF" id="PIRSF001589">
    <property type="entry name" value="Asn_synthetase_glu-h"/>
    <property type="match status" value="1"/>
</dbReference>
<dbReference type="GO" id="GO:0004066">
    <property type="term" value="F:asparagine synthase (glutamine-hydrolyzing) activity"/>
    <property type="evidence" value="ECO:0007669"/>
    <property type="project" value="UniProtKB-EC"/>
</dbReference>
<reference evidence="12" key="1">
    <citation type="submission" date="2020-10" db="EMBL/GenBank/DDBJ databases">
        <authorList>
            <person name="Gilroy R."/>
        </authorList>
    </citation>
    <scope>NUCLEOTIDE SEQUENCE</scope>
    <source>
        <strain evidence="12">ChiBcec16-1751</strain>
    </source>
</reference>
<gene>
    <name evidence="12" type="primary">asnB</name>
    <name evidence="12" type="ORF">IAA83_11175</name>
</gene>
<keyword evidence="9" id="KW-0028">Amino-acid biosynthesis</keyword>
<evidence type="ECO:0000256" key="10">
    <source>
        <dbReference type="PIRSR" id="PIRSR001589-2"/>
    </source>
</evidence>
<dbReference type="Gene3D" id="3.40.50.620">
    <property type="entry name" value="HUPs"/>
    <property type="match status" value="1"/>
</dbReference>
<dbReference type="PANTHER" id="PTHR43284">
    <property type="entry name" value="ASPARAGINE SYNTHETASE (GLUTAMINE-HYDROLYZING)"/>
    <property type="match status" value="1"/>
</dbReference>
<dbReference type="GO" id="GO:0006529">
    <property type="term" value="P:asparagine biosynthetic process"/>
    <property type="evidence" value="ECO:0007669"/>
    <property type="project" value="UniProtKB-KW"/>
</dbReference>
<feature type="binding site" evidence="10">
    <location>
        <position position="134"/>
    </location>
    <ligand>
        <name>L-glutamine</name>
        <dbReference type="ChEBI" id="CHEBI:58359"/>
    </ligand>
</feature>
<dbReference type="InterPro" id="IPR033738">
    <property type="entry name" value="AsnB_N"/>
</dbReference>
<keyword evidence="4 10" id="KW-0547">Nucleotide-binding</keyword>
<dbReference type="InterPro" id="IPR014729">
    <property type="entry name" value="Rossmann-like_a/b/a_fold"/>
</dbReference>
<name>A0A9D1FC26_9FIRM</name>
<dbReference type="PROSITE" id="PS51278">
    <property type="entry name" value="GATASE_TYPE_2"/>
    <property type="match status" value="1"/>
</dbReference>
<keyword evidence="5 10" id="KW-0067">ATP-binding</keyword>
<evidence type="ECO:0000313" key="13">
    <source>
        <dbReference type="Proteomes" id="UP000886741"/>
    </source>
</evidence>
<dbReference type="PANTHER" id="PTHR43284:SF1">
    <property type="entry name" value="ASPARAGINE SYNTHETASE"/>
    <property type="match status" value="1"/>
</dbReference>
<dbReference type="Proteomes" id="UP000886741">
    <property type="component" value="Unassembled WGS sequence"/>
</dbReference>
<accession>A0A9D1FC26</accession>
<dbReference type="AlphaFoldDB" id="A0A9D1FC26"/>
<comment type="caution">
    <text evidence="12">The sequence shown here is derived from an EMBL/GenBank/DDBJ whole genome shotgun (WGS) entry which is preliminary data.</text>
</comment>
<dbReference type="GO" id="GO:0005829">
    <property type="term" value="C:cytosol"/>
    <property type="evidence" value="ECO:0007669"/>
    <property type="project" value="TreeGrafter"/>
</dbReference>
<comment type="pathway">
    <text evidence="1">Amino-acid biosynthesis; L-asparagine biosynthesis; L-asparagine from L-aspartate (L-Gln route): step 1/1.</text>
</comment>
<keyword evidence="12" id="KW-0436">Ligase</keyword>
<dbReference type="SUPFAM" id="SSF52402">
    <property type="entry name" value="Adenine nucleotide alpha hydrolases-like"/>
    <property type="match status" value="1"/>
</dbReference>
<evidence type="ECO:0000259" key="11">
    <source>
        <dbReference type="PROSITE" id="PS51278"/>
    </source>
</evidence>
<dbReference type="InterPro" id="IPR051786">
    <property type="entry name" value="ASN_synthetase/amidase"/>
</dbReference>
<keyword evidence="7 9" id="KW-0315">Glutamine amidotransferase</keyword>
<proteinExistence type="inferred from homology"/>
<evidence type="ECO:0000256" key="8">
    <source>
        <dbReference type="ARBA" id="ARBA00048741"/>
    </source>
</evidence>